<dbReference type="InterPro" id="IPR036640">
    <property type="entry name" value="ABC1_TM_sf"/>
</dbReference>
<keyword evidence="2" id="KW-0813">Transport</keyword>
<keyword evidence="6" id="KW-0547">Nucleotide-binding</keyword>
<dbReference type="Gene3D" id="1.20.1560.10">
    <property type="entry name" value="ABC transporter type 1, transmembrane domain"/>
    <property type="match status" value="1"/>
</dbReference>
<evidence type="ECO:0000256" key="9">
    <source>
        <dbReference type="ARBA" id="ARBA00023136"/>
    </source>
</evidence>
<dbReference type="AlphaFoldDB" id="A0A6H9WND7"/>
<evidence type="ECO:0000256" key="8">
    <source>
        <dbReference type="ARBA" id="ARBA00022989"/>
    </source>
</evidence>
<evidence type="ECO:0000313" key="15">
    <source>
        <dbReference type="Proteomes" id="UP000431744"/>
    </source>
</evidence>
<dbReference type="GO" id="GO:0016887">
    <property type="term" value="F:ATP hydrolysis activity"/>
    <property type="evidence" value="ECO:0007669"/>
    <property type="project" value="InterPro"/>
</dbReference>
<dbReference type="InterPro" id="IPR017871">
    <property type="entry name" value="ABC_transporter-like_CS"/>
</dbReference>
<dbReference type="PROSITE" id="PS50893">
    <property type="entry name" value="ABC_TRANSPORTER_2"/>
    <property type="match status" value="1"/>
</dbReference>
<evidence type="ECO:0000259" key="12">
    <source>
        <dbReference type="PROSITE" id="PS50893"/>
    </source>
</evidence>
<dbReference type="InterPro" id="IPR027417">
    <property type="entry name" value="P-loop_NTPase"/>
</dbReference>
<dbReference type="GO" id="GO:0005886">
    <property type="term" value="C:plasma membrane"/>
    <property type="evidence" value="ECO:0007669"/>
    <property type="project" value="UniProtKB-SubCell"/>
</dbReference>
<dbReference type="GO" id="GO:0140359">
    <property type="term" value="F:ABC-type transporter activity"/>
    <property type="evidence" value="ECO:0007669"/>
    <property type="project" value="InterPro"/>
</dbReference>
<protein>
    <submittedName>
        <fullName evidence="14">ABC transporter ATP-binding protein</fullName>
    </submittedName>
</protein>
<feature type="transmembrane region" description="Helical" evidence="11">
    <location>
        <begin position="20"/>
        <end position="47"/>
    </location>
</feature>
<evidence type="ECO:0000256" key="5">
    <source>
        <dbReference type="ARBA" id="ARBA00022692"/>
    </source>
</evidence>
<dbReference type="Proteomes" id="UP000431744">
    <property type="component" value="Unassembled WGS sequence"/>
</dbReference>
<keyword evidence="7 14" id="KW-0067">ATP-binding</keyword>
<keyword evidence="15" id="KW-1185">Reference proteome</keyword>
<dbReference type="InterPro" id="IPR003593">
    <property type="entry name" value="AAA+_ATPase"/>
</dbReference>
<feature type="domain" description="ABC transmembrane type-1" evidence="13">
    <location>
        <begin position="19"/>
        <end position="313"/>
    </location>
</feature>
<dbReference type="InterPro" id="IPR011527">
    <property type="entry name" value="ABC1_TM_dom"/>
</dbReference>
<dbReference type="InterPro" id="IPR003439">
    <property type="entry name" value="ABC_transporter-like_ATP-bd"/>
</dbReference>
<dbReference type="Pfam" id="PF00005">
    <property type="entry name" value="ABC_tran"/>
    <property type="match status" value="1"/>
</dbReference>
<dbReference type="PROSITE" id="PS51257">
    <property type="entry name" value="PROKAR_LIPOPROTEIN"/>
    <property type="match status" value="1"/>
</dbReference>
<keyword evidence="4" id="KW-0997">Cell inner membrane</keyword>
<dbReference type="CDD" id="cd07346">
    <property type="entry name" value="ABC_6TM_exporters"/>
    <property type="match status" value="1"/>
</dbReference>
<comment type="caution">
    <text evidence="14">The sequence shown here is derived from an EMBL/GenBank/DDBJ whole genome shotgun (WGS) entry which is preliminary data.</text>
</comment>
<evidence type="ECO:0000256" key="6">
    <source>
        <dbReference type="ARBA" id="ARBA00022741"/>
    </source>
</evidence>
<dbReference type="Pfam" id="PF00664">
    <property type="entry name" value="ABC_membrane"/>
    <property type="match status" value="1"/>
</dbReference>
<sequence length="632" mass="67901">MRAMWRILSFTKTLTPFYVAIIACTVIGAAAGLTTPFITGAATTLIVDAIGQGQGGDDVVGQVVAGVLWLIALFALIELIAIGAQSIGGTLGDMMGERMRAILSTRYFTHLLRLPQRYFDDERTGTIVSRLDRSIATISTFAQSLANNFLSTMLTMAGILVITAIYAWPIAVLLAIMLPLYVWLTALTSGRWQRYEGRKNEHVDAARGRFNEVIAQLRVVASFGQERRELNDFRGHFAEVVRTTGRQSRWWHGMDALRSVVLALVFCATLAIVFVMTARGDLSVGDMVVLVQLLIMARQPITMMSWFIDISQRAIAGSVDFFTVMQTPPDPARERDIRAAGDEQGAAGPVDELVPVPGAPAIEFEGVTFSYADAETGADAGAGGDDSRRDAVHDVSFAVAPGERVALVSESGGGKTTILSLLLGFSAPRGGSIRVFGHPVERLSRAALRGAVGVVFQDAELFSGTVRENIAYARPDADDATVAEAARRANVDEFVERLPNGYDTVIGERGLKLSGGQRQRVAVARAALKDAPILVLDEATSALDTKSERLVQAGLDELMLGRSSLIVAHRLSTIATVDRIVTLRDGRVDEVGAPDELAISGGLYDELLTLQESGSAGHTGSRTRLTEIGIRA</sequence>
<evidence type="ECO:0000256" key="2">
    <source>
        <dbReference type="ARBA" id="ARBA00022448"/>
    </source>
</evidence>
<dbReference type="SMART" id="SM00382">
    <property type="entry name" value="AAA"/>
    <property type="match status" value="1"/>
</dbReference>
<dbReference type="OrthoDB" id="9806127at2"/>
<dbReference type="SUPFAM" id="SSF90123">
    <property type="entry name" value="ABC transporter transmembrane region"/>
    <property type="match status" value="1"/>
</dbReference>
<dbReference type="SUPFAM" id="SSF52540">
    <property type="entry name" value="P-loop containing nucleoside triphosphate hydrolases"/>
    <property type="match status" value="1"/>
</dbReference>
<organism evidence="14 15">
    <name type="scientific">Pseudoclavibacter endophyticus</name>
    <dbReference type="NCBI Taxonomy" id="1778590"/>
    <lineage>
        <taxon>Bacteria</taxon>
        <taxon>Bacillati</taxon>
        <taxon>Actinomycetota</taxon>
        <taxon>Actinomycetes</taxon>
        <taxon>Micrococcales</taxon>
        <taxon>Microbacteriaceae</taxon>
        <taxon>Pseudoclavibacter</taxon>
    </lineage>
</organism>
<evidence type="ECO:0000256" key="10">
    <source>
        <dbReference type="ARBA" id="ARBA00023455"/>
    </source>
</evidence>
<feature type="transmembrane region" description="Helical" evidence="11">
    <location>
        <begin position="59"/>
        <end position="84"/>
    </location>
</feature>
<evidence type="ECO:0000256" key="11">
    <source>
        <dbReference type="SAM" id="Phobius"/>
    </source>
</evidence>
<dbReference type="PANTHER" id="PTHR24221:SF654">
    <property type="entry name" value="ATP-BINDING CASSETTE SUB-FAMILY B MEMBER 6"/>
    <property type="match status" value="1"/>
</dbReference>
<proteinExistence type="inferred from homology"/>
<evidence type="ECO:0000256" key="1">
    <source>
        <dbReference type="ARBA" id="ARBA00004429"/>
    </source>
</evidence>
<feature type="transmembrane region" description="Helical" evidence="11">
    <location>
        <begin position="256"/>
        <end position="276"/>
    </location>
</feature>
<evidence type="ECO:0000256" key="7">
    <source>
        <dbReference type="ARBA" id="ARBA00022840"/>
    </source>
</evidence>
<dbReference type="GO" id="GO:0034040">
    <property type="term" value="F:ATPase-coupled lipid transmembrane transporter activity"/>
    <property type="evidence" value="ECO:0007669"/>
    <property type="project" value="TreeGrafter"/>
</dbReference>
<name>A0A6H9WND7_9MICO</name>
<dbReference type="PANTHER" id="PTHR24221">
    <property type="entry name" value="ATP-BINDING CASSETTE SUB-FAMILY B"/>
    <property type="match status" value="1"/>
</dbReference>
<evidence type="ECO:0000313" key="14">
    <source>
        <dbReference type="EMBL" id="KAB1649221.1"/>
    </source>
</evidence>
<dbReference type="GO" id="GO:0005524">
    <property type="term" value="F:ATP binding"/>
    <property type="evidence" value="ECO:0007669"/>
    <property type="project" value="UniProtKB-KW"/>
</dbReference>
<keyword evidence="8 11" id="KW-1133">Transmembrane helix</keyword>
<keyword evidence="3" id="KW-1003">Cell membrane</keyword>
<accession>A0A6H9WND7</accession>
<dbReference type="FunFam" id="3.40.50.300:FF:000221">
    <property type="entry name" value="Multidrug ABC transporter ATP-binding protein"/>
    <property type="match status" value="1"/>
</dbReference>
<keyword evidence="5 11" id="KW-0812">Transmembrane</keyword>
<feature type="domain" description="ABC transporter" evidence="12">
    <location>
        <begin position="362"/>
        <end position="610"/>
    </location>
</feature>
<evidence type="ECO:0000256" key="3">
    <source>
        <dbReference type="ARBA" id="ARBA00022475"/>
    </source>
</evidence>
<gene>
    <name evidence="14" type="ORF">F8O04_02775</name>
</gene>
<feature type="transmembrane region" description="Helical" evidence="11">
    <location>
        <begin position="157"/>
        <end position="184"/>
    </location>
</feature>
<evidence type="ECO:0000259" key="13">
    <source>
        <dbReference type="PROSITE" id="PS50929"/>
    </source>
</evidence>
<comment type="similarity">
    <text evidence="10">Belongs to the ABC transporter superfamily. Siderophore-Fe(3+) uptake transporter (SIUT) (TC 3.A.1.21) family.</text>
</comment>
<dbReference type="EMBL" id="WBJY01000001">
    <property type="protein sequence ID" value="KAB1649221.1"/>
    <property type="molecule type" value="Genomic_DNA"/>
</dbReference>
<dbReference type="RefSeq" id="WP_158027813.1">
    <property type="nucleotide sequence ID" value="NZ_BMHG01000001.1"/>
</dbReference>
<evidence type="ECO:0000256" key="4">
    <source>
        <dbReference type="ARBA" id="ARBA00022519"/>
    </source>
</evidence>
<dbReference type="PROSITE" id="PS00211">
    <property type="entry name" value="ABC_TRANSPORTER_1"/>
    <property type="match status" value="1"/>
</dbReference>
<dbReference type="PROSITE" id="PS50929">
    <property type="entry name" value="ABC_TM1F"/>
    <property type="match status" value="1"/>
</dbReference>
<dbReference type="InterPro" id="IPR039421">
    <property type="entry name" value="Type_1_exporter"/>
</dbReference>
<keyword evidence="9 11" id="KW-0472">Membrane</keyword>
<comment type="subcellular location">
    <subcellularLocation>
        <location evidence="1">Cell inner membrane</location>
        <topology evidence="1">Multi-pass membrane protein</topology>
    </subcellularLocation>
</comment>
<dbReference type="Gene3D" id="3.40.50.300">
    <property type="entry name" value="P-loop containing nucleotide triphosphate hydrolases"/>
    <property type="match status" value="1"/>
</dbReference>
<reference evidence="14 15" key="1">
    <citation type="submission" date="2019-09" db="EMBL/GenBank/DDBJ databases">
        <title>Phylogeny of genus Pseudoclavibacter and closely related genus.</title>
        <authorList>
            <person name="Li Y."/>
        </authorList>
    </citation>
    <scope>NUCLEOTIDE SEQUENCE [LARGE SCALE GENOMIC DNA]</scope>
    <source>
        <strain evidence="14 15">EGI 60007</strain>
    </source>
</reference>